<dbReference type="EMBL" id="CP000747">
    <property type="protein sequence ID" value="ACG79352.1"/>
    <property type="molecule type" value="Genomic_DNA"/>
</dbReference>
<accession>B4R8Y7</accession>
<gene>
    <name evidence="2" type="ordered locus">PHZ_c2943</name>
</gene>
<keyword evidence="3" id="KW-1185">Reference proteome</keyword>
<sequence length="197" mass="21160">MAGGRRESRAPQDVESRGRGDVLGPLGGRREMGWTDERVELLKKLWQDGLSASQIAKQLGGVTRNAVIGKVHRLGLSGRATPSKPQRTVFKAPRPARVATAAPSAPRRIAEPAAAAPAPAPVRYVDEAPGMATVLTLGAHMCKWPIGDPALDNFTFCGRRTDEGPYCCEHAQVAYQPAQAKKKSGAAELARSLRRYI</sequence>
<feature type="region of interest" description="Disordered" evidence="1">
    <location>
        <begin position="1"/>
        <end position="30"/>
    </location>
</feature>
<dbReference type="eggNOG" id="COG5352">
    <property type="taxonomic scope" value="Bacteria"/>
</dbReference>
<dbReference type="KEGG" id="pzu:PHZ_c2943"/>
<feature type="compositionally biased region" description="Basic and acidic residues" evidence="1">
    <location>
        <begin position="1"/>
        <end position="20"/>
    </location>
</feature>
<dbReference type="STRING" id="450851.PHZ_c2943"/>
<evidence type="ECO:0000313" key="3">
    <source>
        <dbReference type="Proteomes" id="UP000001868"/>
    </source>
</evidence>
<dbReference type="InterPro" id="IPR011681">
    <property type="entry name" value="GcrA"/>
</dbReference>
<evidence type="ECO:0000313" key="2">
    <source>
        <dbReference type="EMBL" id="ACG79352.1"/>
    </source>
</evidence>
<organism evidence="2 3">
    <name type="scientific">Phenylobacterium zucineum (strain HLK1)</name>
    <dbReference type="NCBI Taxonomy" id="450851"/>
    <lineage>
        <taxon>Bacteria</taxon>
        <taxon>Pseudomonadati</taxon>
        <taxon>Pseudomonadota</taxon>
        <taxon>Alphaproteobacteria</taxon>
        <taxon>Caulobacterales</taxon>
        <taxon>Caulobacteraceae</taxon>
        <taxon>Phenylobacterium</taxon>
    </lineage>
</organism>
<reference evidence="2 3" key="1">
    <citation type="journal article" date="2008" name="BMC Genomics">
        <title>Complete genome of Phenylobacterium zucineum - a novel facultative intracellular bacterium isolated from human erythroleukemia cell line K562.</title>
        <authorList>
            <person name="Luo Y."/>
            <person name="Xu X."/>
            <person name="Ding Z."/>
            <person name="Liu Z."/>
            <person name="Zhang B."/>
            <person name="Yan Z."/>
            <person name="Sun J."/>
            <person name="Hu S."/>
            <person name="Hu X."/>
        </authorList>
    </citation>
    <scope>NUCLEOTIDE SEQUENCE [LARGE SCALE GENOMIC DNA]</scope>
    <source>
        <strain evidence="2 3">HLK1</strain>
    </source>
</reference>
<protein>
    <submittedName>
        <fullName evidence="2">GcrA cell cycle regulator</fullName>
    </submittedName>
</protein>
<dbReference type="HOGENOM" id="CLU_096417_1_0_5"/>
<evidence type="ECO:0000256" key="1">
    <source>
        <dbReference type="SAM" id="MobiDB-lite"/>
    </source>
</evidence>
<dbReference type="Pfam" id="PF07750">
    <property type="entry name" value="GcrA"/>
    <property type="match status" value="1"/>
</dbReference>
<dbReference type="AlphaFoldDB" id="B4R8Y7"/>
<proteinExistence type="predicted"/>
<dbReference type="Proteomes" id="UP000001868">
    <property type="component" value="Chromosome"/>
</dbReference>
<dbReference type="Gene3D" id="1.10.10.60">
    <property type="entry name" value="Homeodomain-like"/>
    <property type="match status" value="1"/>
</dbReference>
<name>B4R8Y7_PHEZH</name>